<dbReference type="OrthoDB" id="9148135at2"/>
<accession>E2SFW5</accession>
<dbReference type="PANTHER" id="PTHR38479:SF2">
    <property type="entry name" value="WINGED HELIX DNA-BINDING DOMAIN-CONTAINING PROTEIN"/>
    <property type="match status" value="1"/>
</dbReference>
<proteinExistence type="predicted"/>
<evidence type="ECO:0008006" key="3">
    <source>
        <dbReference type="Google" id="ProtNLM"/>
    </source>
</evidence>
<keyword evidence="2" id="KW-1185">Reference proteome</keyword>
<comment type="caution">
    <text evidence="1">The sequence shown here is derived from an EMBL/GenBank/DDBJ whole genome shotgun (WGS) entry which is preliminary data.</text>
</comment>
<dbReference type="Pfam" id="PF06224">
    <property type="entry name" value="AlkZ-like"/>
    <property type="match status" value="1"/>
</dbReference>
<dbReference type="PANTHER" id="PTHR38479">
    <property type="entry name" value="LMO0824 PROTEIN"/>
    <property type="match status" value="1"/>
</dbReference>
<gene>
    <name evidence="1" type="ORF">HMPREF0063_12924</name>
</gene>
<sequence>MQTFDADRRRAGVGVLHALAPPHHAPDVETAAAAVVALHSTDPTSVVLSALARCPDATVADVEHALYGSRSMLRVMAMRRTVFVAPRATAVVCVAGAGDDVARRERSRLEKSVVEAGLADDPRAWLARVESVLLASLAVVGEATSAELAATDPLLASRVTIGTPAASATPTVTSRLLTILAAEGRLVRARPRGTWTSTQFRWTLLDTWCGPVDLPGPEDAAVALADLWLRTHGPATPDDLQWWTGWTKTRTRAALAGLETVDVDVEGRPGVALAHQLEPLPDPGPWTALLPALDPSAMGWKHRDFVLGPHRAALYDRNGNAGPTVWCDGRMVGGWSQTPDGEVVLRLLEPVSGEAERDLADRAAALTDLLGGVRLAARARAYTAVELELRG</sequence>
<name>E2SFW5_9ACTN</name>
<dbReference type="RefSeq" id="WP_007078511.1">
    <property type="nucleotide sequence ID" value="NZ_CM001024.1"/>
</dbReference>
<dbReference type="eggNOG" id="COG3214">
    <property type="taxonomic scope" value="Bacteria"/>
</dbReference>
<reference evidence="1" key="1">
    <citation type="submission" date="2010-08" db="EMBL/GenBank/DDBJ databases">
        <authorList>
            <person name="Muzny D."/>
            <person name="Qin X."/>
            <person name="Buhay C."/>
            <person name="Dugan-Rocha S."/>
            <person name="Ding Y."/>
            <person name="Chen G."/>
            <person name="Hawes A."/>
            <person name="Holder M."/>
            <person name="Jhangiani S."/>
            <person name="Johnson A."/>
            <person name="Khan Z."/>
            <person name="Li Z."/>
            <person name="Liu W."/>
            <person name="Liu X."/>
            <person name="Perez L."/>
            <person name="Shen H."/>
            <person name="Wang Q."/>
            <person name="Watt J."/>
            <person name="Xi L."/>
            <person name="Xin Y."/>
            <person name="Zhou J."/>
            <person name="Deng J."/>
            <person name="Jiang H."/>
            <person name="Liu Y."/>
            <person name="Qu J."/>
            <person name="Song X.-Z."/>
            <person name="Zhang L."/>
            <person name="Villasana D."/>
            <person name="Johnson A."/>
            <person name="Liu J."/>
            <person name="Liyanage D."/>
            <person name="Lorensuhewa L."/>
            <person name="Robinson T."/>
            <person name="Song A."/>
            <person name="Song B.-B."/>
            <person name="Dinh H."/>
            <person name="Thornton R."/>
            <person name="Coyle M."/>
            <person name="Francisco L."/>
            <person name="Jackson L."/>
            <person name="Javaid M."/>
            <person name="Korchina V."/>
            <person name="Kovar C."/>
            <person name="Mata R."/>
            <person name="Mathew T."/>
            <person name="Ngo R."/>
            <person name="Nguyen L."/>
            <person name="Nguyen N."/>
            <person name="Okwuonu G."/>
            <person name="Ongeri F."/>
            <person name="Pham C."/>
            <person name="Simmons D."/>
            <person name="Wilczek-Boney K."/>
            <person name="Hale W."/>
            <person name="Jakkamsetti A."/>
            <person name="Pham P."/>
            <person name="Ruth R."/>
            <person name="San Lucas F."/>
            <person name="Warren J."/>
            <person name="Zhang J."/>
            <person name="Zhao Z."/>
            <person name="Zhou C."/>
            <person name="Zhu D."/>
            <person name="Lee S."/>
            <person name="Bess C."/>
            <person name="Blankenburg K."/>
            <person name="Forbes L."/>
            <person name="Fu Q."/>
            <person name="Gubbala S."/>
            <person name="Hirani K."/>
            <person name="Jayaseelan J.C."/>
            <person name="Lara F."/>
            <person name="Munidasa M."/>
            <person name="Palculict T."/>
            <person name="Patil S."/>
            <person name="Pu L.-L."/>
            <person name="Saada N."/>
            <person name="Tang L."/>
            <person name="Weissenberger G."/>
            <person name="Zhu Y."/>
            <person name="Hemphill L."/>
            <person name="Shang Y."/>
            <person name="Youmans B."/>
            <person name="Ayvaz T."/>
            <person name="Ross M."/>
            <person name="Santibanez J."/>
            <person name="Aqrawi P."/>
            <person name="Gross S."/>
            <person name="Joshi V."/>
            <person name="Fowler G."/>
            <person name="Nazareth L."/>
            <person name="Reid J."/>
            <person name="Worley K."/>
            <person name="Petrosino J."/>
            <person name="Highlander S."/>
            <person name="Gibbs R."/>
        </authorList>
    </citation>
    <scope>NUCLEOTIDE SEQUENCE [LARGE SCALE GENOMIC DNA]</scope>
    <source>
        <strain evidence="1">DSM 15272</strain>
    </source>
</reference>
<organism evidence="1 2">
    <name type="scientific">Aeromicrobium marinum DSM 15272</name>
    <dbReference type="NCBI Taxonomy" id="585531"/>
    <lineage>
        <taxon>Bacteria</taxon>
        <taxon>Bacillati</taxon>
        <taxon>Actinomycetota</taxon>
        <taxon>Actinomycetes</taxon>
        <taxon>Propionibacteriales</taxon>
        <taxon>Nocardioidaceae</taxon>
        <taxon>Aeromicrobium</taxon>
    </lineage>
</organism>
<evidence type="ECO:0000313" key="2">
    <source>
        <dbReference type="Proteomes" id="UP000003111"/>
    </source>
</evidence>
<dbReference type="Proteomes" id="UP000003111">
    <property type="component" value="Unassembled WGS sequence"/>
</dbReference>
<evidence type="ECO:0000313" key="1">
    <source>
        <dbReference type="EMBL" id="EFQ81912.1"/>
    </source>
</evidence>
<protein>
    <recommendedName>
        <fullName evidence="3">Winged helix DNA-binding domain-containing protein</fullName>
    </recommendedName>
</protein>
<dbReference type="AlphaFoldDB" id="E2SFW5"/>
<dbReference type="HOGENOM" id="CLU_713551_0_0_11"/>
<dbReference type="InterPro" id="IPR009351">
    <property type="entry name" value="AlkZ-like"/>
</dbReference>
<dbReference type="EMBL" id="ACLF03000015">
    <property type="protein sequence ID" value="EFQ81912.1"/>
    <property type="molecule type" value="Genomic_DNA"/>
</dbReference>
<dbReference type="STRING" id="585531.HMPREF0063_12924"/>